<dbReference type="VEuPathDB" id="FungiDB:TAPDE_000448"/>
<dbReference type="EMBL" id="CAHR02000015">
    <property type="protein sequence ID" value="CCG80813.1"/>
    <property type="molecule type" value="Genomic_DNA"/>
</dbReference>
<evidence type="ECO:0000313" key="2">
    <source>
        <dbReference type="EMBL" id="CCG80813.1"/>
    </source>
</evidence>
<dbReference type="Proteomes" id="UP000013776">
    <property type="component" value="Unassembled WGS sequence"/>
</dbReference>
<dbReference type="PANTHER" id="PTHR12277:SF81">
    <property type="entry name" value="PROTEIN ABHD13"/>
    <property type="match status" value="1"/>
</dbReference>
<dbReference type="InterPro" id="IPR029058">
    <property type="entry name" value="AB_hydrolase_fold"/>
</dbReference>
<evidence type="ECO:0000313" key="3">
    <source>
        <dbReference type="Proteomes" id="UP000013776"/>
    </source>
</evidence>
<dbReference type="InterPro" id="IPR022742">
    <property type="entry name" value="Hydrolase_4"/>
</dbReference>
<accession>R4X708</accession>
<gene>
    <name evidence="2" type="ORF">TAPDE_000448</name>
</gene>
<evidence type="ECO:0000259" key="1">
    <source>
        <dbReference type="Pfam" id="PF12146"/>
    </source>
</evidence>
<comment type="caution">
    <text evidence="2">The sequence shown here is derived from an EMBL/GenBank/DDBJ whole genome shotgun (WGS) entry which is preliminary data.</text>
</comment>
<sequence length="293" mass="32425">MSSLASCLAIFKWIAALAGGSIALIGTGLYIFQTSIIYPASIPQGSRTIVDNPGQYGMDGYETVMLDTPDGQKLHCYLIMQDPALAPSRPTVLLFHANAGNMGHRLPIARVFHNQMKLNVVMLSYRGYGKSTGTANEVGIKIDARVFLQYILDHKILGRTKLFAYGQSIGGAVALDIVSRNHARFSGLIIENTFLSIRTLIPSVLPMAAPIARLCHQRWDSEAIIDTIHLPALFLSGRKDEIVPSSQMDRLYQLCTSPKKEWHEFPNGTHNDTVAQKDYMKHIYDFIVKSTSS</sequence>
<dbReference type="GO" id="GO:0016020">
    <property type="term" value="C:membrane"/>
    <property type="evidence" value="ECO:0007669"/>
    <property type="project" value="TreeGrafter"/>
</dbReference>
<dbReference type="STRING" id="1097556.R4X708"/>
<keyword evidence="3" id="KW-1185">Reference proteome</keyword>
<dbReference type="GO" id="GO:0008474">
    <property type="term" value="F:palmitoyl-(protein) hydrolase activity"/>
    <property type="evidence" value="ECO:0007669"/>
    <property type="project" value="TreeGrafter"/>
</dbReference>
<dbReference type="OrthoDB" id="10249433at2759"/>
<dbReference type="PANTHER" id="PTHR12277">
    <property type="entry name" value="ALPHA/BETA HYDROLASE DOMAIN-CONTAINING PROTEIN"/>
    <property type="match status" value="1"/>
</dbReference>
<organism evidence="2 3">
    <name type="scientific">Taphrina deformans (strain PYCC 5710 / ATCC 11124 / CBS 356.35 / IMI 108563 / JCM 9778 / NBRC 8474)</name>
    <name type="common">Peach leaf curl fungus</name>
    <name type="synonym">Lalaria deformans</name>
    <dbReference type="NCBI Taxonomy" id="1097556"/>
    <lineage>
        <taxon>Eukaryota</taxon>
        <taxon>Fungi</taxon>
        <taxon>Dikarya</taxon>
        <taxon>Ascomycota</taxon>
        <taxon>Taphrinomycotina</taxon>
        <taxon>Taphrinomycetes</taxon>
        <taxon>Taphrinales</taxon>
        <taxon>Taphrinaceae</taxon>
        <taxon>Taphrina</taxon>
    </lineage>
</organism>
<proteinExistence type="predicted"/>
<protein>
    <submittedName>
        <fullName evidence="2">Protein bem46</fullName>
    </submittedName>
</protein>
<dbReference type="eggNOG" id="KOG4391">
    <property type="taxonomic scope" value="Eukaryota"/>
</dbReference>
<dbReference type="Pfam" id="PF12146">
    <property type="entry name" value="Hydrolase_4"/>
    <property type="match status" value="1"/>
</dbReference>
<reference evidence="2 3" key="1">
    <citation type="journal article" date="2013" name="MBio">
        <title>Genome sequencing of the plant pathogen Taphrina deformans, the causal agent of peach leaf curl.</title>
        <authorList>
            <person name="Cisse O.H."/>
            <person name="Almeida J.M.G.C.F."/>
            <person name="Fonseca A."/>
            <person name="Kumar A.A."/>
            <person name="Salojaervi J."/>
            <person name="Overmyer K."/>
            <person name="Hauser P.M."/>
            <person name="Pagni M."/>
        </authorList>
    </citation>
    <scope>NUCLEOTIDE SEQUENCE [LARGE SCALE GENOMIC DNA]</scope>
    <source>
        <strain evidence="3">PYCC 5710 / ATCC 11124 / CBS 356.35 / IMI 108563 / JCM 9778 / NBRC 8474</strain>
    </source>
</reference>
<feature type="domain" description="Serine aminopeptidase S33" evidence="1">
    <location>
        <begin position="88"/>
        <end position="220"/>
    </location>
</feature>
<name>R4X708_TAPDE</name>
<dbReference type="Gene3D" id="3.40.50.1820">
    <property type="entry name" value="alpha/beta hydrolase"/>
    <property type="match status" value="1"/>
</dbReference>
<dbReference type="SUPFAM" id="SSF53474">
    <property type="entry name" value="alpha/beta-Hydrolases"/>
    <property type="match status" value="1"/>
</dbReference>
<dbReference type="AlphaFoldDB" id="R4X708"/>